<name>A0ABS2CNY4_9MICO</name>
<feature type="transmembrane region" description="Helical" evidence="1">
    <location>
        <begin position="164"/>
        <end position="182"/>
    </location>
</feature>
<keyword evidence="4" id="KW-1185">Reference proteome</keyword>
<sequence length="318" mass="32795">MSRPAEPTDEAPAEGPLAAVVHEVEEVAAPVVETVHNAVDTVHDAVEAAGEVTRQAVETTARAAEVAETHRAVSAGARFGFLLDGLLHVAMGWAGLQVVWIGRSTTTADESGALTAIATTLGGRAVLWVSCVGFAVVTVWNLARAVTGRHCHTRLKRLEHAADGIAYATVAWAAAAFAIGAGQTSRDSTVGITRSLLGLPGGVLLVVGTGIAVAGVGVFSIWSGLSRDFLLDLARPPGRLLVSVGILGFVTRGVAFAVVGLLFVIAARTHDVTASTGIDGALHFLQQAPAGRWALAVVSVGLVAFGVYLMTRARHLRA</sequence>
<dbReference type="Pfam" id="PF06724">
    <property type="entry name" value="DUF1206"/>
    <property type="match status" value="3"/>
</dbReference>
<organism evidence="3 4">
    <name type="scientific">Phycicoccus sonneratiae</name>
    <dbReference type="NCBI Taxonomy" id="2807628"/>
    <lineage>
        <taxon>Bacteria</taxon>
        <taxon>Bacillati</taxon>
        <taxon>Actinomycetota</taxon>
        <taxon>Actinomycetes</taxon>
        <taxon>Micrococcales</taxon>
        <taxon>Intrasporangiaceae</taxon>
        <taxon>Phycicoccus</taxon>
    </lineage>
</organism>
<gene>
    <name evidence="3" type="ORF">JQN70_14450</name>
</gene>
<feature type="domain" description="DUF1206" evidence="2">
    <location>
        <begin position="160"/>
        <end position="226"/>
    </location>
</feature>
<proteinExistence type="predicted"/>
<feature type="transmembrane region" description="Helical" evidence="1">
    <location>
        <begin position="81"/>
        <end position="101"/>
    </location>
</feature>
<evidence type="ECO:0000313" key="3">
    <source>
        <dbReference type="EMBL" id="MBM6401596.1"/>
    </source>
</evidence>
<feature type="transmembrane region" description="Helical" evidence="1">
    <location>
        <begin position="246"/>
        <end position="267"/>
    </location>
</feature>
<feature type="transmembrane region" description="Helical" evidence="1">
    <location>
        <begin position="121"/>
        <end position="143"/>
    </location>
</feature>
<dbReference type="InterPro" id="IPR009597">
    <property type="entry name" value="DUF1206"/>
</dbReference>
<keyword evidence="1" id="KW-0472">Membrane</keyword>
<keyword evidence="1" id="KW-0812">Transmembrane</keyword>
<feature type="domain" description="DUF1206" evidence="2">
    <location>
        <begin position="247"/>
        <end position="314"/>
    </location>
</feature>
<protein>
    <submittedName>
        <fullName evidence="3">DUF1206 domain-containing protein</fullName>
    </submittedName>
</protein>
<evidence type="ECO:0000313" key="4">
    <source>
        <dbReference type="Proteomes" id="UP001430172"/>
    </source>
</evidence>
<dbReference type="Proteomes" id="UP001430172">
    <property type="component" value="Unassembled WGS sequence"/>
</dbReference>
<feature type="transmembrane region" description="Helical" evidence="1">
    <location>
        <begin position="293"/>
        <end position="311"/>
    </location>
</feature>
<comment type="caution">
    <text evidence="3">The sequence shown here is derived from an EMBL/GenBank/DDBJ whole genome shotgun (WGS) entry which is preliminary data.</text>
</comment>
<accession>A0ABS2CNY4</accession>
<evidence type="ECO:0000256" key="1">
    <source>
        <dbReference type="SAM" id="Phobius"/>
    </source>
</evidence>
<feature type="transmembrane region" description="Helical" evidence="1">
    <location>
        <begin position="202"/>
        <end position="225"/>
    </location>
</feature>
<keyword evidence="1" id="KW-1133">Transmembrane helix</keyword>
<evidence type="ECO:0000259" key="2">
    <source>
        <dbReference type="Pfam" id="PF06724"/>
    </source>
</evidence>
<feature type="domain" description="DUF1206" evidence="2">
    <location>
        <begin position="79"/>
        <end position="148"/>
    </location>
</feature>
<dbReference type="RefSeq" id="WP_204132066.1">
    <property type="nucleotide sequence ID" value="NZ_JAFDVD010000016.1"/>
</dbReference>
<dbReference type="EMBL" id="JAFDVD010000016">
    <property type="protein sequence ID" value="MBM6401596.1"/>
    <property type="molecule type" value="Genomic_DNA"/>
</dbReference>
<reference evidence="3" key="1">
    <citation type="submission" date="2021-02" db="EMBL/GenBank/DDBJ databases">
        <title>Phycicoccus sp. MQZ13P-5T, whole genome shotgun sequence.</title>
        <authorList>
            <person name="Tuo L."/>
        </authorList>
    </citation>
    <scope>NUCLEOTIDE SEQUENCE</scope>
    <source>
        <strain evidence="3">MQZ13P-5</strain>
    </source>
</reference>